<dbReference type="STRING" id="1805483.A0A177EG52"/>
<dbReference type="PROSITE" id="PS50896">
    <property type="entry name" value="LISH"/>
    <property type="match status" value="1"/>
</dbReference>
<reference evidence="1 2" key="1">
    <citation type="submission" date="2016-02" db="EMBL/GenBank/DDBJ databases">
        <title>Discovery of a natural microsporidian pathogen with a broad tissue tropism in Caenorhabditis elegans.</title>
        <authorList>
            <person name="Luallen R.J."/>
            <person name="Reinke A.W."/>
            <person name="Tong L."/>
            <person name="Botts M.R."/>
            <person name="Felix M.-A."/>
            <person name="Troemel E.R."/>
        </authorList>
    </citation>
    <scope>NUCLEOTIDE SEQUENCE [LARGE SCALE GENOMIC DNA]</scope>
    <source>
        <strain evidence="1 2">JUm2807</strain>
    </source>
</reference>
<dbReference type="InterPro" id="IPR006594">
    <property type="entry name" value="LisH"/>
</dbReference>
<name>A0A177EG52_9MICR</name>
<dbReference type="Proteomes" id="UP000185944">
    <property type="component" value="Unassembled WGS sequence"/>
</dbReference>
<dbReference type="AlphaFoldDB" id="A0A177EG52"/>
<comment type="caution">
    <text evidence="1">The sequence shown here is derived from an EMBL/GenBank/DDBJ whole genome shotgun (WGS) entry which is preliminary data.</text>
</comment>
<protein>
    <submittedName>
        <fullName evidence="1">Uncharacterized protein</fullName>
    </submittedName>
</protein>
<keyword evidence="2" id="KW-1185">Reference proteome</keyword>
<dbReference type="VEuPathDB" id="MicrosporidiaDB:NEDG_02013"/>
<evidence type="ECO:0000313" key="1">
    <source>
        <dbReference type="EMBL" id="OAG30471.1"/>
    </source>
</evidence>
<sequence length="227" mass="26151">MQMQLFEEEGREKATKKPSKAKLLSIPVDKTYLQEIVLEYFSEQGYYHAYTALEKESELPTLPLPLLKEREEIRKLMDAGRVVQAIEKVSSVSPFIFSDFPGLLFAMVEQDILEDAYIKNVLSLETLRRIEIELSPIAEKHPTLLASLEETVKLAVFKSIDPERVQQRRREVFEQINQQILLLLDFEVKNTLRGFVSKVDGLPSSPAYASICKECPLFEKLMKKVTR</sequence>
<dbReference type="RefSeq" id="XP_067544728.1">
    <property type="nucleotide sequence ID" value="XM_067689431.1"/>
</dbReference>
<evidence type="ECO:0000313" key="2">
    <source>
        <dbReference type="Proteomes" id="UP000185944"/>
    </source>
</evidence>
<gene>
    <name evidence="1" type="ORF">NEDG_02013</name>
</gene>
<organism evidence="1 2">
    <name type="scientific">Nematocida displodere</name>
    <dbReference type="NCBI Taxonomy" id="1805483"/>
    <lineage>
        <taxon>Eukaryota</taxon>
        <taxon>Fungi</taxon>
        <taxon>Fungi incertae sedis</taxon>
        <taxon>Microsporidia</taxon>
        <taxon>Nematocida</taxon>
    </lineage>
</organism>
<dbReference type="SMART" id="SM00667">
    <property type="entry name" value="LisH"/>
    <property type="match status" value="1"/>
</dbReference>
<proteinExistence type="predicted"/>
<dbReference type="OrthoDB" id="2415936at2759"/>
<accession>A0A177EG52</accession>
<dbReference type="GeneID" id="93648363"/>
<dbReference type="EMBL" id="LTDL01000028">
    <property type="protein sequence ID" value="OAG30471.1"/>
    <property type="molecule type" value="Genomic_DNA"/>
</dbReference>